<gene>
    <name evidence="1" type="ORF">M0812_19455</name>
</gene>
<organism evidence="1 2">
    <name type="scientific">Anaeramoeba flamelloides</name>
    <dbReference type="NCBI Taxonomy" id="1746091"/>
    <lineage>
        <taxon>Eukaryota</taxon>
        <taxon>Metamonada</taxon>
        <taxon>Anaeramoebidae</taxon>
        <taxon>Anaeramoeba</taxon>
    </lineage>
</organism>
<sequence length="158" mass="18791">MNNYFSTCGFIRYFELQQSFSFKVNLTFDDPDLFPCVEKIEKNEFEFILPKFWKRGDPNISLLPFEYDEYYWELLISNDNDEDIFSISITLLNESKKELTTETYQCKILIEINEGDLYDNEIVFNQPKGGSEIIQEEDLVGSFPRRGDLEFSIEFFEN</sequence>
<reference evidence="1" key="1">
    <citation type="submission" date="2022-08" db="EMBL/GenBank/DDBJ databases">
        <title>Novel sulphate-reducing endosymbionts in the free-living metamonad Anaeramoeba.</title>
        <authorList>
            <person name="Jerlstrom-Hultqvist J."/>
            <person name="Cepicka I."/>
            <person name="Gallot-Lavallee L."/>
            <person name="Salas-Leiva D."/>
            <person name="Curtis B.A."/>
            <person name="Zahonova K."/>
            <person name="Pipaliya S."/>
            <person name="Dacks J."/>
            <person name="Roger A.J."/>
        </authorList>
    </citation>
    <scope>NUCLEOTIDE SEQUENCE</scope>
    <source>
        <strain evidence="1">Busselton2</strain>
    </source>
</reference>
<evidence type="ECO:0000313" key="2">
    <source>
        <dbReference type="Proteomes" id="UP001146793"/>
    </source>
</evidence>
<protein>
    <recommendedName>
        <fullName evidence="3">MATH domain-containing protein</fullName>
    </recommendedName>
</protein>
<comment type="caution">
    <text evidence="1">The sequence shown here is derived from an EMBL/GenBank/DDBJ whole genome shotgun (WGS) entry which is preliminary data.</text>
</comment>
<evidence type="ECO:0008006" key="3">
    <source>
        <dbReference type="Google" id="ProtNLM"/>
    </source>
</evidence>
<dbReference type="AlphaFoldDB" id="A0AAV7Z3E3"/>
<proteinExistence type="predicted"/>
<accession>A0AAV7Z3E3</accession>
<name>A0AAV7Z3E3_9EUKA</name>
<dbReference type="EMBL" id="JANTQA010000039">
    <property type="protein sequence ID" value="KAJ3435590.1"/>
    <property type="molecule type" value="Genomic_DNA"/>
</dbReference>
<dbReference type="Proteomes" id="UP001146793">
    <property type="component" value="Unassembled WGS sequence"/>
</dbReference>
<evidence type="ECO:0000313" key="1">
    <source>
        <dbReference type="EMBL" id="KAJ3435590.1"/>
    </source>
</evidence>